<protein>
    <submittedName>
        <fullName evidence="1">Uncharacterized protein</fullName>
    </submittedName>
</protein>
<proteinExistence type="predicted"/>
<reference evidence="1 2" key="1">
    <citation type="journal article" date="2017" name="MBio">
        <title>Type VI secretion-mediated competition in the bee gut microbiome.</title>
        <authorList>
            <person name="Steele M.I."/>
            <person name="Kwong W.K."/>
            <person name="Powell J.E."/>
            <person name="Whiteley M."/>
            <person name="Moran N.A."/>
        </authorList>
    </citation>
    <scope>NUCLEOTIDE SEQUENCE [LARGE SCALE GENOMIC DNA]</scope>
    <source>
        <strain evidence="1 2">Nev3CBA3</strain>
    </source>
</reference>
<accession>A0A2N9X4C4</accession>
<dbReference type="RefSeq" id="WP_100135291.1">
    <property type="nucleotide sequence ID" value="NZ_MEIS01000065.1"/>
</dbReference>
<dbReference type="Proteomes" id="UP000229434">
    <property type="component" value="Unassembled WGS sequence"/>
</dbReference>
<comment type="caution">
    <text evidence="1">The sequence shown here is derived from an EMBL/GenBank/DDBJ whole genome shotgun (WGS) entry which is preliminary data.</text>
</comment>
<organism evidence="1 2">
    <name type="scientific">Snodgrassella alvi</name>
    <dbReference type="NCBI Taxonomy" id="1196083"/>
    <lineage>
        <taxon>Bacteria</taxon>
        <taxon>Pseudomonadati</taxon>
        <taxon>Pseudomonadota</taxon>
        <taxon>Betaproteobacteria</taxon>
        <taxon>Neisseriales</taxon>
        <taxon>Neisseriaceae</taxon>
        <taxon>Snodgrassella</taxon>
    </lineage>
</organism>
<name>A0A2N9X4C4_9NEIS</name>
<dbReference type="EMBL" id="MEIS01000065">
    <property type="protein sequence ID" value="PIT58049.1"/>
    <property type="molecule type" value="Genomic_DNA"/>
</dbReference>
<evidence type="ECO:0000313" key="1">
    <source>
        <dbReference type="EMBL" id="PIT58049.1"/>
    </source>
</evidence>
<sequence>MALDFMASNNQKKIDENTPVFSLEKSDYDKLFNNAKPLNQYPIIKKFDDYYADSTILYGEIQPLINELESLIKIKKLQLESIIHLIDFLEKSFNNGLNIYIYCD</sequence>
<gene>
    <name evidence="1" type="ORF">BHC49_02790</name>
</gene>
<evidence type="ECO:0000313" key="2">
    <source>
        <dbReference type="Proteomes" id="UP000229434"/>
    </source>
</evidence>
<dbReference type="AlphaFoldDB" id="A0A2N9X4C4"/>